<feature type="region of interest" description="Disordered" evidence="1">
    <location>
        <begin position="102"/>
        <end position="134"/>
    </location>
</feature>
<keyword evidence="2" id="KW-1133">Transmembrane helix</keyword>
<feature type="compositionally biased region" description="Polar residues" evidence="1">
    <location>
        <begin position="115"/>
        <end position="134"/>
    </location>
</feature>
<protein>
    <submittedName>
        <fullName evidence="4">DUF3105 domain-containing protein</fullName>
    </submittedName>
</protein>
<organism evidence="4 5">
    <name type="scientific">Halonotius terrestris</name>
    <dbReference type="NCBI Taxonomy" id="2487750"/>
    <lineage>
        <taxon>Archaea</taxon>
        <taxon>Methanobacteriati</taxon>
        <taxon>Methanobacteriota</taxon>
        <taxon>Stenosarchaea group</taxon>
        <taxon>Halobacteria</taxon>
        <taxon>Halobacteriales</taxon>
        <taxon>Haloferacaceae</taxon>
        <taxon>Halonotius</taxon>
    </lineage>
</organism>
<dbReference type="RefSeq" id="WP_142979998.1">
    <property type="nucleotide sequence ID" value="NZ_RKLU01000004.1"/>
</dbReference>
<sequence>MPDCDYCSDSFDGEDAYLDHLAADHADEVGFIDQRRIDNRTSDDGGLPLGLLAVGLVAAIVIGGGFYAVVLSGGVSPDGIEAAALDQRGDADRLSAVESFESQGTQHVEAGSEIDNAQTPPLSGPHYNTPTTGGYYESTQSAGNLVHALEHGAVVIYYDPAAEGGTAGDDETPTESLREFAATHTNQWGSVIVVPNPADEPQADYVLTAWQHRLTMDDYDPETVHAFLSEYLGRGPENPIR</sequence>
<dbReference type="InterPro" id="IPR021454">
    <property type="entry name" value="DUF3105"/>
</dbReference>
<proteinExistence type="predicted"/>
<feature type="domain" description="C2H2-type" evidence="3">
    <location>
        <begin position="4"/>
        <end position="25"/>
    </location>
</feature>
<accession>A0A8J8TBW0</accession>
<name>A0A8J8TBW0_9EURY</name>
<evidence type="ECO:0000256" key="2">
    <source>
        <dbReference type="SAM" id="Phobius"/>
    </source>
</evidence>
<dbReference type="Pfam" id="PF11303">
    <property type="entry name" value="DUF3105"/>
    <property type="match status" value="1"/>
</dbReference>
<reference evidence="4" key="1">
    <citation type="submission" date="2019-02" db="EMBL/GenBank/DDBJ databases">
        <title>Halonotius sp. a new haloarchaeum isolated from saline soil.</title>
        <authorList>
            <person name="Duran-Viseras A."/>
            <person name="Sanchez-Porro C."/>
            <person name="Ventosa A."/>
        </authorList>
    </citation>
    <scope>NUCLEOTIDE SEQUENCE</scope>
    <source>
        <strain evidence="4">F15B</strain>
    </source>
</reference>
<keyword evidence="2" id="KW-0812">Transmembrane</keyword>
<dbReference type="InterPro" id="IPR013087">
    <property type="entry name" value="Znf_C2H2_type"/>
</dbReference>
<evidence type="ECO:0000313" key="5">
    <source>
        <dbReference type="Proteomes" id="UP000705823"/>
    </source>
</evidence>
<gene>
    <name evidence="4" type="ORF">EGH24_09945</name>
</gene>
<dbReference type="Proteomes" id="UP000705823">
    <property type="component" value="Unassembled WGS sequence"/>
</dbReference>
<evidence type="ECO:0000259" key="3">
    <source>
        <dbReference type="PROSITE" id="PS00028"/>
    </source>
</evidence>
<dbReference type="OrthoDB" id="2572at2157"/>
<keyword evidence="2" id="KW-0472">Membrane</keyword>
<evidence type="ECO:0000313" key="4">
    <source>
        <dbReference type="EMBL" id="TQQ79806.1"/>
    </source>
</evidence>
<dbReference type="PROSITE" id="PS00028">
    <property type="entry name" value="ZINC_FINGER_C2H2_1"/>
    <property type="match status" value="1"/>
</dbReference>
<keyword evidence="5" id="KW-1185">Reference proteome</keyword>
<comment type="caution">
    <text evidence="4">The sequence shown here is derived from an EMBL/GenBank/DDBJ whole genome shotgun (WGS) entry which is preliminary data.</text>
</comment>
<dbReference type="EMBL" id="RKLU01000004">
    <property type="protein sequence ID" value="TQQ79806.1"/>
    <property type="molecule type" value="Genomic_DNA"/>
</dbReference>
<dbReference type="AlphaFoldDB" id="A0A8J8TBW0"/>
<feature type="transmembrane region" description="Helical" evidence="2">
    <location>
        <begin position="49"/>
        <end position="70"/>
    </location>
</feature>
<evidence type="ECO:0000256" key="1">
    <source>
        <dbReference type="SAM" id="MobiDB-lite"/>
    </source>
</evidence>